<organism evidence="11 12">
    <name type="scientific">Streptomyces alboniger</name>
    <dbReference type="NCBI Taxonomy" id="132473"/>
    <lineage>
        <taxon>Bacteria</taxon>
        <taxon>Bacillati</taxon>
        <taxon>Actinomycetota</taxon>
        <taxon>Actinomycetes</taxon>
        <taxon>Kitasatosporales</taxon>
        <taxon>Streptomycetaceae</taxon>
        <taxon>Streptomyces</taxon>
        <taxon>Streptomyces aurantiacus group</taxon>
    </lineage>
</organism>
<feature type="transmembrane region" description="Helical" evidence="10">
    <location>
        <begin position="95"/>
        <end position="123"/>
    </location>
</feature>
<keyword evidence="10" id="KW-0915">Sodium</keyword>
<dbReference type="RefSeq" id="WP_055530742.1">
    <property type="nucleotide sequence ID" value="NZ_CP023695.1"/>
</dbReference>
<dbReference type="PANTHER" id="PTHR28259">
    <property type="entry name" value="FLUORIDE EXPORT PROTEIN 1-RELATED"/>
    <property type="match status" value="1"/>
</dbReference>
<feature type="transmembrane region" description="Helical" evidence="10">
    <location>
        <begin position="37"/>
        <end position="58"/>
    </location>
</feature>
<evidence type="ECO:0000256" key="10">
    <source>
        <dbReference type="HAMAP-Rule" id="MF_00454"/>
    </source>
</evidence>
<comment type="similarity">
    <text evidence="7 10">Belongs to the fluoride channel Fluc/FEX (TC 1.A.43) family.</text>
</comment>
<dbReference type="HAMAP" id="MF_00454">
    <property type="entry name" value="FluC"/>
    <property type="match status" value="1"/>
</dbReference>
<dbReference type="Proteomes" id="UP000326553">
    <property type="component" value="Chromosome"/>
</dbReference>
<dbReference type="AlphaFoldDB" id="A0A5J6HQR2"/>
<keyword evidence="2 10" id="KW-1003">Cell membrane</keyword>
<evidence type="ECO:0000256" key="8">
    <source>
        <dbReference type="ARBA" id="ARBA00035585"/>
    </source>
</evidence>
<protein>
    <recommendedName>
        <fullName evidence="10">Fluoride-specific ion channel FluC</fullName>
    </recommendedName>
</protein>
<dbReference type="OrthoDB" id="5148600at2"/>
<comment type="catalytic activity">
    <reaction evidence="8">
        <text>fluoride(in) = fluoride(out)</text>
        <dbReference type="Rhea" id="RHEA:76159"/>
        <dbReference type="ChEBI" id="CHEBI:17051"/>
    </reaction>
    <physiologicalReaction direction="left-to-right" evidence="8">
        <dbReference type="Rhea" id="RHEA:76160"/>
    </physiologicalReaction>
</comment>
<evidence type="ECO:0000256" key="3">
    <source>
        <dbReference type="ARBA" id="ARBA00022692"/>
    </source>
</evidence>
<dbReference type="GO" id="GO:0062054">
    <property type="term" value="F:fluoride channel activity"/>
    <property type="evidence" value="ECO:0007669"/>
    <property type="project" value="UniProtKB-UniRule"/>
</dbReference>
<keyword evidence="10" id="KW-0479">Metal-binding</keyword>
<accession>A0A5J6HQR2</accession>
<dbReference type="EMBL" id="CP023695">
    <property type="protein sequence ID" value="QEV22689.1"/>
    <property type="molecule type" value="Genomic_DNA"/>
</dbReference>
<comment type="activity regulation">
    <text evidence="10">Na(+) is not transported, but it plays an essential structural role and its presence is essential for fluoride channel function.</text>
</comment>
<name>A0A5J6HQR2_STRAD</name>
<evidence type="ECO:0000256" key="6">
    <source>
        <dbReference type="ARBA" id="ARBA00023303"/>
    </source>
</evidence>
<dbReference type="KEGG" id="salw:CP975_32175"/>
<feature type="binding site" evidence="10">
    <location>
        <position position="73"/>
    </location>
    <ligand>
        <name>Na(+)</name>
        <dbReference type="ChEBI" id="CHEBI:29101"/>
        <note>structural</note>
    </ligand>
</feature>
<dbReference type="NCBIfam" id="TIGR00494">
    <property type="entry name" value="crcB"/>
    <property type="match status" value="1"/>
</dbReference>
<keyword evidence="10" id="KW-0813">Transport</keyword>
<evidence type="ECO:0000256" key="1">
    <source>
        <dbReference type="ARBA" id="ARBA00004651"/>
    </source>
</evidence>
<evidence type="ECO:0000256" key="4">
    <source>
        <dbReference type="ARBA" id="ARBA00022989"/>
    </source>
</evidence>
<dbReference type="GO" id="GO:0046872">
    <property type="term" value="F:metal ion binding"/>
    <property type="evidence" value="ECO:0007669"/>
    <property type="project" value="UniProtKB-KW"/>
</dbReference>
<keyword evidence="12" id="KW-1185">Reference proteome</keyword>
<keyword evidence="3 10" id="KW-0812">Transmembrane</keyword>
<proteinExistence type="inferred from homology"/>
<comment type="function">
    <text evidence="9 10">Fluoride-specific ion channel. Important for reducing fluoride concentration in the cell, thus reducing its toxicity.</text>
</comment>
<evidence type="ECO:0000256" key="9">
    <source>
        <dbReference type="ARBA" id="ARBA00049940"/>
    </source>
</evidence>
<feature type="transmembrane region" description="Helical" evidence="10">
    <location>
        <begin position="65"/>
        <end position="83"/>
    </location>
</feature>
<dbReference type="GO" id="GO:0140114">
    <property type="term" value="P:cellular detoxification of fluoride"/>
    <property type="evidence" value="ECO:0007669"/>
    <property type="project" value="UniProtKB-UniRule"/>
</dbReference>
<keyword evidence="6 10" id="KW-0407">Ion channel</keyword>
<keyword evidence="10" id="KW-0406">Ion transport</keyword>
<dbReference type="Pfam" id="PF02537">
    <property type="entry name" value="CRCB"/>
    <property type="match status" value="1"/>
</dbReference>
<gene>
    <name evidence="10 11" type="primary">crcB</name>
    <name evidence="10" type="synonym">fluC</name>
    <name evidence="11" type="ORF">CP975_32175</name>
</gene>
<evidence type="ECO:0000256" key="5">
    <source>
        <dbReference type="ARBA" id="ARBA00023136"/>
    </source>
</evidence>
<evidence type="ECO:0000256" key="7">
    <source>
        <dbReference type="ARBA" id="ARBA00035120"/>
    </source>
</evidence>
<comment type="subcellular location">
    <subcellularLocation>
        <location evidence="1 10">Cell membrane</location>
        <topology evidence="1 10">Multi-pass membrane protein</topology>
    </subcellularLocation>
</comment>
<keyword evidence="5 10" id="KW-0472">Membrane</keyword>
<sequence>MNWLIVVAGGMIGAPLRYLTDRAVQARHDTDFPWGTFTVNVVGSLVLGVLTGAVTAGAASSQAQLFLGTGLCGALTTYSTFSYETLRLAEEGARFYAVANALGSVLAGLGAAFAGMTVAEALWL</sequence>
<evidence type="ECO:0000313" key="11">
    <source>
        <dbReference type="EMBL" id="QEV22689.1"/>
    </source>
</evidence>
<dbReference type="PANTHER" id="PTHR28259:SF1">
    <property type="entry name" value="FLUORIDE EXPORT PROTEIN 1-RELATED"/>
    <property type="match status" value="1"/>
</dbReference>
<reference evidence="11 12" key="1">
    <citation type="submission" date="2017-09" db="EMBL/GenBank/DDBJ databases">
        <authorList>
            <person name="Lee N."/>
            <person name="Cho B.-K."/>
        </authorList>
    </citation>
    <scope>NUCLEOTIDE SEQUENCE [LARGE SCALE GENOMIC DNA]</scope>
    <source>
        <strain evidence="11 12">ATCC 12461</strain>
    </source>
</reference>
<dbReference type="GO" id="GO:0005886">
    <property type="term" value="C:plasma membrane"/>
    <property type="evidence" value="ECO:0007669"/>
    <property type="project" value="UniProtKB-SubCell"/>
</dbReference>
<evidence type="ECO:0000313" key="12">
    <source>
        <dbReference type="Proteomes" id="UP000326553"/>
    </source>
</evidence>
<keyword evidence="4 10" id="KW-1133">Transmembrane helix</keyword>
<evidence type="ECO:0000256" key="2">
    <source>
        <dbReference type="ARBA" id="ARBA00022475"/>
    </source>
</evidence>
<feature type="binding site" evidence="10">
    <location>
        <position position="76"/>
    </location>
    <ligand>
        <name>Na(+)</name>
        <dbReference type="ChEBI" id="CHEBI:29101"/>
        <note>structural</note>
    </ligand>
</feature>
<dbReference type="InterPro" id="IPR003691">
    <property type="entry name" value="FluC"/>
</dbReference>